<evidence type="ECO:0000313" key="2">
    <source>
        <dbReference type="EMBL" id="GAA1658718.1"/>
    </source>
</evidence>
<proteinExistence type="predicted"/>
<sequence length="71" mass="7654">MRVIGFSDFGGPDVLRVMEWPDPHAGPGEVRVRAHAAAVNPADTLLRSGANADHRAHLPSLAWPSPSPRQH</sequence>
<dbReference type="SUPFAM" id="SSF50129">
    <property type="entry name" value="GroES-like"/>
    <property type="match status" value="1"/>
</dbReference>
<keyword evidence="3" id="KW-1185">Reference proteome</keyword>
<dbReference type="Gene3D" id="3.90.180.10">
    <property type="entry name" value="Medium-chain alcohol dehydrogenases, catalytic domain"/>
    <property type="match status" value="1"/>
</dbReference>
<dbReference type="Proteomes" id="UP001500064">
    <property type="component" value="Unassembled WGS sequence"/>
</dbReference>
<dbReference type="InterPro" id="IPR011032">
    <property type="entry name" value="GroES-like_sf"/>
</dbReference>
<gene>
    <name evidence="2" type="ORF">GCM10009733_065490</name>
</gene>
<accession>A0ABP4RUQ6</accession>
<evidence type="ECO:0000256" key="1">
    <source>
        <dbReference type="SAM" id="MobiDB-lite"/>
    </source>
</evidence>
<organism evidence="2 3">
    <name type="scientific">Nonomuraea maheshkhaliensis</name>
    <dbReference type="NCBI Taxonomy" id="419590"/>
    <lineage>
        <taxon>Bacteria</taxon>
        <taxon>Bacillati</taxon>
        <taxon>Actinomycetota</taxon>
        <taxon>Actinomycetes</taxon>
        <taxon>Streptosporangiales</taxon>
        <taxon>Streptosporangiaceae</taxon>
        <taxon>Nonomuraea</taxon>
    </lineage>
</organism>
<evidence type="ECO:0000313" key="3">
    <source>
        <dbReference type="Proteomes" id="UP001500064"/>
    </source>
</evidence>
<dbReference type="RefSeq" id="WP_346110394.1">
    <property type="nucleotide sequence ID" value="NZ_BAAAMU010000059.1"/>
</dbReference>
<dbReference type="EMBL" id="BAAAMU010000059">
    <property type="protein sequence ID" value="GAA1658718.1"/>
    <property type="molecule type" value="Genomic_DNA"/>
</dbReference>
<protein>
    <recommendedName>
        <fullName evidence="4">Alcohol dehydrogenase N-terminal domain-containing protein</fullName>
    </recommendedName>
</protein>
<reference evidence="3" key="1">
    <citation type="journal article" date="2019" name="Int. J. Syst. Evol. Microbiol.">
        <title>The Global Catalogue of Microorganisms (GCM) 10K type strain sequencing project: providing services to taxonomists for standard genome sequencing and annotation.</title>
        <authorList>
            <consortium name="The Broad Institute Genomics Platform"/>
            <consortium name="The Broad Institute Genome Sequencing Center for Infectious Disease"/>
            <person name="Wu L."/>
            <person name="Ma J."/>
        </authorList>
    </citation>
    <scope>NUCLEOTIDE SEQUENCE [LARGE SCALE GENOMIC DNA]</scope>
    <source>
        <strain evidence="3">JCM 13929</strain>
    </source>
</reference>
<feature type="region of interest" description="Disordered" evidence="1">
    <location>
        <begin position="49"/>
        <end position="71"/>
    </location>
</feature>
<name>A0ABP4RUQ6_9ACTN</name>
<evidence type="ECO:0008006" key="4">
    <source>
        <dbReference type="Google" id="ProtNLM"/>
    </source>
</evidence>
<comment type="caution">
    <text evidence="2">The sequence shown here is derived from an EMBL/GenBank/DDBJ whole genome shotgun (WGS) entry which is preliminary data.</text>
</comment>